<keyword evidence="2" id="KW-1185">Reference proteome</keyword>
<protein>
    <submittedName>
        <fullName evidence="1">MoaD/ThiS family protein</fullName>
    </submittedName>
</protein>
<dbReference type="Pfam" id="PF02597">
    <property type="entry name" value="ThiS"/>
    <property type="match status" value="1"/>
</dbReference>
<sequence length="78" mass="8695">MKLEVRVFANLRDQFPKESKGVLTVDLPVDSTVAELIEKLDITRDLPLIIMVNGRRQFEETTLKDGDRVGIFPPVGGG</sequence>
<evidence type="ECO:0000313" key="1">
    <source>
        <dbReference type="EMBL" id="WRO21601.1"/>
    </source>
</evidence>
<reference evidence="1 2" key="1">
    <citation type="submission" date="2023-04" db="EMBL/GenBank/DDBJ databases">
        <authorList>
            <person name="Hsu D."/>
        </authorList>
    </citation>
    <scope>NUCLEOTIDE SEQUENCE [LARGE SCALE GENOMIC DNA]</scope>
    <source>
        <strain evidence="1 2">MK1</strain>
    </source>
</reference>
<dbReference type="AlphaFoldDB" id="A0AAU0UN02"/>
<organism evidence="1 2">
    <name type="scientific">Metallumcola ferriviriculae</name>
    <dbReference type="NCBI Taxonomy" id="3039180"/>
    <lineage>
        <taxon>Bacteria</taxon>
        <taxon>Bacillati</taxon>
        <taxon>Bacillota</taxon>
        <taxon>Clostridia</taxon>
        <taxon>Neomoorellales</taxon>
        <taxon>Desulfitibacteraceae</taxon>
        <taxon>Metallumcola</taxon>
    </lineage>
</organism>
<dbReference type="EMBL" id="CP121694">
    <property type="protein sequence ID" value="WRO21601.1"/>
    <property type="molecule type" value="Genomic_DNA"/>
</dbReference>
<proteinExistence type="predicted"/>
<dbReference type="InterPro" id="IPR003749">
    <property type="entry name" value="ThiS/MoaD-like"/>
</dbReference>
<accession>A0AAU0UN02</accession>
<name>A0AAU0UN02_9FIRM</name>
<dbReference type="Proteomes" id="UP001329915">
    <property type="component" value="Chromosome"/>
</dbReference>
<dbReference type="KEGG" id="dbc:MFMK1_001411"/>
<dbReference type="RefSeq" id="WP_366924434.1">
    <property type="nucleotide sequence ID" value="NZ_CP121694.1"/>
</dbReference>
<gene>
    <name evidence="1" type="ORF">MFMK1_001411</name>
</gene>
<dbReference type="InterPro" id="IPR016155">
    <property type="entry name" value="Mopterin_synth/thiamin_S_b"/>
</dbReference>
<dbReference type="Gene3D" id="3.10.20.30">
    <property type="match status" value="1"/>
</dbReference>
<dbReference type="InterPro" id="IPR012675">
    <property type="entry name" value="Beta-grasp_dom_sf"/>
</dbReference>
<evidence type="ECO:0000313" key="2">
    <source>
        <dbReference type="Proteomes" id="UP001329915"/>
    </source>
</evidence>
<dbReference type="CDD" id="cd17040">
    <property type="entry name" value="Ubl_MoaD_like"/>
    <property type="match status" value="1"/>
</dbReference>
<dbReference type="SUPFAM" id="SSF54285">
    <property type="entry name" value="MoaD/ThiS"/>
    <property type="match status" value="1"/>
</dbReference>